<dbReference type="RefSeq" id="WP_210846247.1">
    <property type="nucleotide sequence ID" value="NZ_JAGKON010000013.1"/>
</dbReference>
<reference evidence="2 3" key="1">
    <citation type="submission" date="2021-03" db="EMBL/GenBank/DDBJ databases">
        <authorList>
            <person name="Stanton E."/>
        </authorList>
    </citation>
    <scope>NUCLEOTIDE SEQUENCE [LARGE SCALE GENOMIC DNA]</scope>
    <source>
        <strain evidence="2 3">2020EL-00037</strain>
    </source>
</reference>
<proteinExistence type="predicted"/>
<dbReference type="Proteomes" id="UP000673434">
    <property type="component" value="Unassembled WGS sequence"/>
</dbReference>
<dbReference type="AlphaFoldDB" id="A0AAP2BII6"/>
<name>A0AAP2BII6_KLEOX</name>
<keyword evidence="3" id="KW-1185">Reference proteome</keyword>
<evidence type="ECO:0000313" key="2">
    <source>
        <dbReference type="EMBL" id="MBQ0600842.1"/>
    </source>
</evidence>
<comment type="caution">
    <text evidence="2">The sequence shown here is derived from an EMBL/GenBank/DDBJ whole genome shotgun (WGS) entry which is preliminary data.</text>
</comment>
<evidence type="ECO:0000313" key="3">
    <source>
        <dbReference type="Proteomes" id="UP000673434"/>
    </source>
</evidence>
<keyword evidence="1" id="KW-0175">Coiled coil</keyword>
<evidence type="ECO:0000256" key="1">
    <source>
        <dbReference type="SAM" id="Coils"/>
    </source>
</evidence>
<dbReference type="EMBL" id="JAGKON010000013">
    <property type="protein sequence ID" value="MBQ0600842.1"/>
    <property type="molecule type" value="Genomic_DNA"/>
</dbReference>
<sequence length="126" mass="14288">MSEDATKPFADLTTDEKENRFSSLSKIALKSLRGSFNLDETEKKLKSDVGSASEKVNLLSKKLANGEVHNREQYSEAVKDLNKASRKLDKFLDSYEELRDGTGDKLKELRSFLDELINEITDEQGR</sequence>
<gene>
    <name evidence="2" type="ORF">J7S78_13675</name>
</gene>
<accession>A0AAP2BII6</accession>
<organism evidence="2 3">
    <name type="scientific">Klebsiella oxytoca</name>
    <dbReference type="NCBI Taxonomy" id="571"/>
    <lineage>
        <taxon>Bacteria</taxon>
        <taxon>Pseudomonadati</taxon>
        <taxon>Pseudomonadota</taxon>
        <taxon>Gammaproteobacteria</taxon>
        <taxon>Enterobacterales</taxon>
        <taxon>Enterobacteriaceae</taxon>
        <taxon>Klebsiella/Raoultella group</taxon>
        <taxon>Klebsiella</taxon>
    </lineage>
</organism>
<feature type="coiled-coil region" evidence="1">
    <location>
        <begin position="81"/>
        <end position="126"/>
    </location>
</feature>
<protein>
    <submittedName>
        <fullName evidence="2">Uncharacterized protein</fullName>
    </submittedName>
</protein>